<dbReference type="InterPro" id="IPR004441">
    <property type="entry name" value="rRNA_MeTrfase_TrmH"/>
</dbReference>
<dbReference type="InterPro" id="IPR029064">
    <property type="entry name" value="Ribosomal_eL30-like_sf"/>
</dbReference>
<dbReference type="CDD" id="cd18103">
    <property type="entry name" value="SpoU-like_RlmB"/>
    <property type="match status" value="1"/>
</dbReference>
<keyword evidence="3" id="KW-0808">Transferase</keyword>
<dbReference type="Proteomes" id="UP000647416">
    <property type="component" value="Unassembled WGS sequence"/>
</dbReference>
<dbReference type="GO" id="GO:0003723">
    <property type="term" value="F:RNA binding"/>
    <property type="evidence" value="ECO:0007669"/>
    <property type="project" value="InterPro"/>
</dbReference>
<organism evidence="5 6">
    <name type="scientific">Qingrenia yutianensis</name>
    <dbReference type="NCBI Taxonomy" id="2763676"/>
    <lineage>
        <taxon>Bacteria</taxon>
        <taxon>Bacillati</taxon>
        <taxon>Bacillota</taxon>
        <taxon>Clostridia</taxon>
        <taxon>Eubacteriales</taxon>
        <taxon>Oscillospiraceae</taxon>
        <taxon>Qingrenia</taxon>
    </lineage>
</organism>
<comment type="similarity">
    <text evidence="1">Belongs to the class IV-like SAM-binding methyltransferase superfamily. RNA methyltransferase TrmH family.</text>
</comment>
<evidence type="ECO:0000256" key="2">
    <source>
        <dbReference type="ARBA" id="ARBA00022603"/>
    </source>
</evidence>
<gene>
    <name evidence="5" type="primary">rlmB</name>
    <name evidence="5" type="ORF">H8706_07180</name>
</gene>
<keyword evidence="2" id="KW-0489">Methyltransferase</keyword>
<dbReference type="InterPro" id="IPR001537">
    <property type="entry name" value="SpoU_MeTrfase"/>
</dbReference>
<dbReference type="Gene3D" id="3.30.1330.30">
    <property type="match status" value="1"/>
</dbReference>
<dbReference type="GO" id="GO:0008173">
    <property type="term" value="F:RNA methyltransferase activity"/>
    <property type="evidence" value="ECO:0007669"/>
    <property type="project" value="InterPro"/>
</dbReference>
<dbReference type="InterPro" id="IPR013123">
    <property type="entry name" value="SpoU_subst-bd"/>
</dbReference>
<reference evidence="5" key="1">
    <citation type="submission" date="2020-08" db="EMBL/GenBank/DDBJ databases">
        <title>Genome public.</title>
        <authorList>
            <person name="Liu C."/>
            <person name="Sun Q."/>
        </authorList>
    </citation>
    <scope>NUCLEOTIDE SEQUENCE</scope>
    <source>
        <strain evidence="5">NSJ-50</strain>
    </source>
</reference>
<dbReference type="SMART" id="SM00967">
    <property type="entry name" value="SpoU_sub_bind"/>
    <property type="match status" value="1"/>
</dbReference>
<dbReference type="FunFam" id="3.40.1280.10:FF:000008">
    <property type="entry name" value="Group 3 RNA methyltransferase TrmH"/>
    <property type="match status" value="1"/>
</dbReference>
<comment type="caution">
    <text evidence="5">The sequence shown here is derived from an EMBL/GenBank/DDBJ whole genome shotgun (WGS) entry which is preliminary data.</text>
</comment>
<dbReference type="EMBL" id="JACRTE010000007">
    <property type="protein sequence ID" value="MBC8596651.1"/>
    <property type="molecule type" value="Genomic_DNA"/>
</dbReference>
<dbReference type="GO" id="GO:0006396">
    <property type="term" value="P:RNA processing"/>
    <property type="evidence" value="ECO:0007669"/>
    <property type="project" value="InterPro"/>
</dbReference>
<dbReference type="PANTHER" id="PTHR46429:SF1">
    <property type="entry name" value="23S RRNA (GUANOSINE-2'-O-)-METHYLTRANSFERASE RLMB"/>
    <property type="match status" value="1"/>
</dbReference>
<dbReference type="Pfam" id="PF08032">
    <property type="entry name" value="SpoU_sub_bind"/>
    <property type="match status" value="1"/>
</dbReference>
<evidence type="ECO:0000313" key="6">
    <source>
        <dbReference type="Proteomes" id="UP000647416"/>
    </source>
</evidence>
<evidence type="ECO:0000256" key="1">
    <source>
        <dbReference type="ARBA" id="ARBA00007228"/>
    </source>
</evidence>
<proteinExistence type="inferred from homology"/>
<sequence length="250" mass="27109">MNEFEKTSKIEGRNPVLEALKSGRQIDKIYIKKGEIQGSAKKIFALARANKIIISEVDKQKLDMMSETKSHQGVIAIAPVKDYASVDEILAAADKKQKPHFIVIADRITDPHNLGAIIRTANAAGADGVIISKHSSASLTPVCEKSSAGAVEYTPVAKVTNLVQTIEKLKKQNIWVIGADMDGENTIYTQDFSGNIAIVIGSEGEGISPLIKKTCDFLVKIPMYGEVTSLNASVAGALMIYEAVRKRHEM</sequence>
<dbReference type="GO" id="GO:0005829">
    <property type="term" value="C:cytosol"/>
    <property type="evidence" value="ECO:0007669"/>
    <property type="project" value="TreeGrafter"/>
</dbReference>
<name>A0A926F8D9_9FIRM</name>
<dbReference type="RefSeq" id="WP_262432091.1">
    <property type="nucleotide sequence ID" value="NZ_JACRTE010000007.1"/>
</dbReference>
<dbReference type="Pfam" id="PF00588">
    <property type="entry name" value="SpoU_methylase"/>
    <property type="match status" value="1"/>
</dbReference>
<dbReference type="SUPFAM" id="SSF55315">
    <property type="entry name" value="L30e-like"/>
    <property type="match status" value="1"/>
</dbReference>
<evidence type="ECO:0000256" key="3">
    <source>
        <dbReference type="ARBA" id="ARBA00022679"/>
    </source>
</evidence>
<evidence type="ECO:0000313" key="5">
    <source>
        <dbReference type="EMBL" id="MBC8596651.1"/>
    </source>
</evidence>
<dbReference type="NCBIfam" id="TIGR00186">
    <property type="entry name" value="rRNA_methyl_3"/>
    <property type="match status" value="1"/>
</dbReference>
<protein>
    <submittedName>
        <fullName evidence="5">23S rRNA (Guanosine(2251)-2'-O)-methyltransferase RlmB</fullName>
    </submittedName>
</protein>
<dbReference type="GO" id="GO:0032259">
    <property type="term" value="P:methylation"/>
    <property type="evidence" value="ECO:0007669"/>
    <property type="project" value="UniProtKB-KW"/>
</dbReference>
<dbReference type="AlphaFoldDB" id="A0A926F8D9"/>
<evidence type="ECO:0000259" key="4">
    <source>
        <dbReference type="SMART" id="SM00967"/>
    </source>
</evidence>
<dbReference type="InterPro" id="IPR029026">
    <property type="entry name" value="tRNA_m1G_MTases_N"/>
</dbReference>
<keyword evidence="6" id="KW-1185">Reference proteome</keyword>
<dbReference type="PANTHER" id="PTHR46429">
    <property type="entry name" value="23S RRNA (GUANOSINE-2'-O-)-METHYLTRANSFERASE RLMB"/>
    <property type="match status" value="1"/>
</dbReference>
<feature type="domain" description="RNA 2-O ribose methyltransferase substrate binding" evidence="4">
    <location>
        <begin position="9"/>
        <end position="84"/>
    </location>
</feature>
<accession>A0A926F8D9</accession>
<dbReference type="SUPFAM" id="SSF75217">
    <property type="entry name" value="alpha/beta knot"/>
    <property type="match status" value="1"/>
</dbReference>
<dbReference type="InterPro" id="IPR029028">
    <property type="entry name" value="Alpha/beta_knot_MTases"/>
</dbReference>
<dbReference type="Gene3D" id="3.40.1280.10">
    <property type="match status" value="1"/>
</dbReference>